<proteinExistence type="predicted"/>
<organism evidence="2 3">
    <name type="scientific">Nocardiopsis changdeensis</name>
    <dbReference type="NCBI Taxonomy" id="2831969"/>
    <lineage>
        <taxon>Bacteria</taxon>
        <taxon>Bacillati</taxon>
        <taxon>Actinomycetota</taxon>
        <taxon>Actinomycetes</taxon>
        <taxon>Streptosporangiales</taxon>
        <taxon>Nocardiopsidaceae</taxon>
        <taxon>Nocardiopsis</taxon>
    </lineage>
</organism>
<keyword evidence="1" id="KW-1133">Transmembrane helix</keyword>
<feature type="transmembrane region" description="Helical" evidence="1">
    <location>
        <begin position="38"/>
        <end position="59"/>
    </location>
</feature>
<keyword evidence="1" id="KW-0472">Membrane</keyword>
<dbReference type="EMBL" id="CP074133">
    <property type="protein sequence ID" value="QUX22657.1"/>
    <property type="molecule type" value="Genomic_DNA"/>
</dbReference>
<sequence>MRALWIGSGLFGIAMGLVFFVMFSVMEAGTPPDQRIPTVWKAVLCTALALAGGTAFGLLMQRAVQRMSPLPRGATMATRRAAAQVIRRRRLTGDPLVDETARIVARNSLRRSPWSALYSPMIVFLIGFTANAWSVLERFPWPEGILAVPWINLFGFAFFLFLLTATPPLTARERKAALAFLNTLDEAGRTGSGPEGDR</sequence>
<keyword evidence="3" id="KW-1185">Reference proteome</keyword>
<dbReference type="Proteomes" id="UP000676079">
    <property type="component" value="Chromosome"/>
</dbReference>
<evidence type="ECO:0008006" key="4">
    <source>
        <dbReference type="Google" id="ProtNLM"/>
    </source>
</evidence>
<dbReference type="RefSeq" id="WP_220563873.1">
    <property type="nucleotide sequence ID" value="NZ_CP074133.1"/>
</dbReference>
<evidence type="ECO:0000313" key="2">
    <source>
        <dbReference type="EMBL" id="QUX22657.1"/>
    </source>
</evidence>
<feature type="transmembrane region" description="Helical" evidence="1">
    <location>
        <begin position="116"/>
        <end position="135"/>
    </location>
</feature>
<name>A0ABX8BNM4_9ACTN</name>
<protein>
    <recommendedName>
        <fullName evidence="4">DUF106 domain-containing protein</fullName>
    </recommendedName>
</protein>
<gene>
    <name evidence="2" type="ORF">KGD84_30945</name>
</gene>
<accession>A0ABX8BNM4</accession>
<feature type="transmembrane region" description="Helical" evidence="1">
    <location>
        <begin position="7"/>
        <end position="26"/>
    </location>
</feature>
<evidence type="ECO:0000256" key="1">
    <source>
        <dbReference type="SAM" id="Phobius"/>
    </source>
</evidence>
<keyword evidence="1" id="KW-0812">Transmembrane</keyword>
<reference evidence="2 3" key="1">
    <citation type="submission" date="2021-05" db="EMBL/GenBank/DDBJ databases">
        <title>Direct Submission.</title>
        <authorList>
            <person name="Li K."/>
            <person name="Gao J."/>
        </authorList>
    </citation>
    <scope>NUCLEOTIDE SEQUENCE [LARGE SCALE GENOMIC DNA]</scope>
    <source>
        <strain evidence="2 3">Mg02</strain>
    </source>
</reference>
<evidence type="ECO:0000313" key="3">
    <source>
        <dbReference type="Proteomes" id="UP000676079"/>
    </source>
</evidence>
<feature type="transmembrane region" description="Helical" evidence="1">
    <location>
        <begin position="147"/>
        <end position="165"/>
    </location>
</feature>